<reference evidence="3" key="1">
    <citation type="submission" date="2016-10" db="EMBL/GenBank/DDBJ databases">
        <authorList>
            <person name="Varghese N."/>
            <person name="Submissions S."/>
        </authorList>
    </citation>
    <scope>NUCLEOTIDE SEQUENCE [LARGE SCALE GENOMIC DNA]</scope>
    <source>
        <strain evidence="3">DSM 46136</strain>
    </source>
</reference>
<dbReference type="RefSeq" id="WP_093577521.1">
    <property type="nucleotide sequence ID" value="NZ_FPBA01000001.1"/>
</dbReference>
<dbReference type="GO" id="GO:0005975">
    <property type="term" value="P:carbohydrate metabolic process"/>
    <property type="evidence" value="ECO:0007669"/>
    <property type="project" value="InterPro"/>
</dbReference>
<evidence type="ECO:0000313" key="2">
    <source>
        <dbReference type="EMBL" id="SFT33324.1"/>
    </source>
</evidence>
<evidence type="ECO:0000313" key="3">
    <source>
        <dbReference type="Proteomes" id="UP000199546"/>
    </source>
</evidence>
<organism evidence="2 3">
    <name type="scientific">Geodermatophilus amargosae</name>
    <dbReference type="NCBI Taxonomy" id="1296565"/>
    <lineage>
        <taxon>Bacteria</taxon>
        <taxon>Bacillati</taxon>
        <taxon>Actinomycetota</taxon>
        <taxon>Actinomycetes</taxon>
        <taxon>Geodermatophilales</taxon>
        <taxon>Geodermatophilaceae</taxon>
        <taxon>Geodermatophilus</taxon>
    </lineage>
</organism>
<dbReference type="InterPro" id="IPR051913">
    <property type="entry name" value="GH2_Domain-Containing"/>
</dbReference>
<proteinExistence type="predicted"/>
<dbReference type="EMBL" id="FPBA01000001">
    <property type="protein sequence ID" value="SFT33324.1"/>
    <property type="molecule type" value="Genomic_DNA"/>
</dbReference>
<dbReference type="GO" id="GO:0004553">
    <property type="term" value="F:hydrolase activity, hydrolyzing O-glycosyl compounds"/>
    <property type="evidence" value="ECO:0007669"/>
    <property type="project" value="InterPro"/>
</dbReference>
<gene>
    <name evidence="2" type="ORF">SAMN05660657_00119</name>
</gene>
<dbReference type="Gene3D" id="2.60.120.260">
    <property type="entry name" value="Galactose-binding domain-like"/>
    <property type="match status" value="1"/>
</dbReference>
<accession>A0A1I6X613</accession>
<dbReference type="Pfam" id="PF02836">
    <property type="entry name" value="Glyco_hydro_2_C"/>
    <property type="match status" value="1"/>
</dbReference>
<dbReference type="InterPro" id="IPR008979">
    <property type="entry name" value="Galactose-bd-like_sf"/>
</dbReference>
<dbReference type="AlphaFoldDB" id="A0A1I6X613"/>
<name>A0A1I6X613_9ACTN</name>
<dbReference type="InterPro" id="IPR006103">
    <property type="entry name" value="Glyco_hydro_2_cat"/>
</dbReference>
<dbReference type="STRING" id="1296565.SAMN05660657_00119"/>
<dbReference type="PANTHER" id="PTHR42732">
    <property type="entry name" value="BETA-GALACTOSIDASE"/>
    <property type="match status" value="1"/>
</dbReference>
<keyword evidence="3" id="KW-1185">Reference proteome</keyword>
<dbReference type="SUPFAM" id="SSF49785">
    <property type="entry name" value="Galactose-binding domain-like"/>
    <property type="match status" value="1"/>
</dbReference>
<dbReference type="InterPro" id="IPR017853">
    <property type="entry name" value="GH"/>
</dbReference>
<dbReference type="SUPFAM" id="SSF51445">
    <property type="entry name" value="(Trans)glycosidases"/>
    <property type="match status" value="1"/>
</dbReference>
<evidence type="ECO:0000259" key="1">
    <source>
        <dbReference type="Pfam" id="PF02836"/>
    </source>
</evidence>
<protein>
    <submittedName>
        <fullName evidence="2">Glycosyl hydrolases family 2, TIM barrel domain</fullName>
    </submittedName>
</protein>
<feature type="domain" description="Glycoside hydrolase family 2 catalytic" evidence="1">
    <location>
        <begin position="286"/>
        <end position="442"/>
    </location>
</feature>
<sequence length="593" mass="65587">MDRRSDAMDPTAHPRPLLRRPWRCLDGEWQFAADPDLAGRPGAVRFDRTIRVPYAPETPASGVHWTGPLHRAWYRRPLPGRRGDRRTVLHLGAVDRVRDVWVGGAHVASHEGGYTPFRVDVTDHLGDGADLLVRADDDPRDLEAPRGKQDWRDEPHEIFYPRTTGIWRTTWLESVAREHVTDVVWRGDPRTMRVDVRVELSVPVTGARLHLRLRHGDRLLADDSVRVDGAVVERTLQVGDGGTDDRWHLTWEPGPHPVLLDAEVALVREDGEVLDEVASYTALRSVEVDDGHLLVNGRPVPLRLVLDQGYWPATGATPPDVAALRRDLELTRALGFTGVRKHQKTEDPRYLALADRMGVLVWAEMPSAYRPGPTAGARLLREWADVVAAHRGHPSVVAWVPLNESWGVQEAATDRAQRGLVTALAATADALDGTRPVSANDGWEALGGQVLGVHDYEQDPAVLATRYATGADLERLATGRRRDGHLADLDRAGVAGRAVVLSEFGGISLDARPDRESDPDRTEPWGYADARSPEDLLERYRGQWAAVHASSALAGACWTQLTDTYQEVNGLLTADRVPKCDVDALRRATLGET</sequence>
<keyword evidence="2" id="KW-0378">Hydrolase</keyword>
<dbReference type="Proteomes" id="UP000199546">
    <property type="component" value="Unassembled WGS sequence"/>
</dbReference>
<dbReference type="OrthoDB" id="9762066at2"/>
<dbReference type="Gene3D" id="3.20.20.80">
    <property type="entry name" value="Glycosidases"/>
    <property type="match status" value="1"/>
</dbReference>
<dbReference type="PANTHER" id="PTHR42732:SF3">
    <property type="entry name" value="HYDROLASE"/>
    <property type="match status" value="1"/>
</dbReference>